<feature type="transmembrane region" description="Helical" evidence="1">
    <location>
        <begin position="12"/>
        <end position="30"/>
    </location>
</feature>
<dbReference type="EMBL" id="BSPO01000003">
    <property type="protein sequence ID" value="GLS84409.1"/>
    <property type="molecule type" value="Genomic_DNA"/>
</dbReference>
<evidence type="ECO:0000313" key="3">
    <source>
        <dbReference type="Proteomes" id="UP001157439"/>
    </source>
</evidence>
<keyword evidence="1" id="KW-1133">Transmembrane helix</keyword>
<sequence>MVLKTTDAIRQSFIWHGLQIIVFATLLANNEAFPNSARYLFLIVIIGLVVHFYRKLKRFEKPIN</sequence>
<organism evidence="2 3">
    <name type="scientific">Paraferrimonas haliotis</name>
    <dbReference type="NCBI Taxonomy" id="2013866"/>
    <lineage>
        <taxon>Bacteria</taxon>
        <taxon>Pseudomonadati</taxon>
        <taxon>Pseudomonadota</taxon>
        <taxon>Gammaproteobacteria</taxon>
        <taxon>Alteromonadales</taxon>
        <taxon>Ferrimonadaceae</taxon>
        <taxon>Paraferrimonas</taxon>
    </lineage>
</organism>
<evidence type="ECO:0000313" key="2">
    <source>
        <dbReference type="EMBL" id="GLS84409.1"/>
    </source>
</evidence>
<keyword evidence="1" id="KW-0812">Transmembrane</keyword>
<dbReference type="Proteomes" id="UP001157439">
    <property type="component" value="Unassembled WGS sequence"/>
</dbReference>
<accession>A0AA37WYF7</accession>
<reference evidence="2 3" key="1">
    <citation type="journal article" date="2014" name="Int. J. Syst. Evol. Microbiol.">
        <title>Complete genome sequence of Corynebacterium casei LMG S-19264T (=DSM 44701T), isolated from a smear-ripened cheese.</title>
        <authorList>
            <consortium name="US DOE Joint Genome Institute (JGI-PGF)"/>
            <person name="Walter F."/>
            <person name="Albersmeier A."/>
            <person name="Kalinowski J."/>
            <person name="Ruckert C."/>
        </authorList>
    </citation>
    <scope>NUCLEOTIDE SEQUENCE [LARGE SCALE GENOMIC DNA]</scope>
    <source>
        <strain evidence="2 3">NBRC 112785</strain>
    </source>
</reference>
<comment type="caution">
    <text evidence="2">The sequence shown here is derived from an EMBL/GenBank/DDBJ whole genome shotgun (WGS) entry which is preliminary data.</text>
</comment>
<keyword evidence="3" id="KW-1185">Reference proteome</keyword>
<proteinExistence type="predicted"/>
<gene>
    <name evidence="2" type="ORF">GCM10007894_23860</name>
</gene>
<protein>
    <submittedName>
        <fullName evidence="2">Uncharacterized protein</fullName>
    </submittedName>
</protein>
<feature type="transmembrane region" description="Helical" evidence="1">
    <location>
        <begin position="36"/>
        <end position="53"/>
    </location>
</feature>
<dbReference type="AlphaFoldDB" id="A0AA37WYF7"/>
<name>A0AA37WYF7_9GAMM</name>
<evidence type="ECO:0000256" key="1">
    <source>
        <dbReference type="SAM" id="Phobius"/>
    </source>
</evidence>
<keyword evidence="1" id="KW-0472">Membrane</keyword>